<comment type="caution">
    <text evidence="4">The sequence shown here is derived from an EMBL/GenBank/DDBJ whole genome shotgun (WGS) entry which is preliminary data.</text>
</comment>
<dbReference type="SUPFAM" id="SSF51735">
    <property type="entry name" value="NAD(P)-binding Rossmann-fold domains"/>
    <property type="match status" value="1"/>
</dbReference>
<dbReference type="InterPro" id="IPR020843">
    <property type="entry name" value="ER"/>
</dbReference>
<dbReference type="SMART" id="SM00829">
    <property type="entry name" value="PKS_ER"/>
    <property type="match status" value="1"/>
</dbReference>
<name>A0AAN7TA86_9EURO</name>
<dbReference type="Gene3D" id="3.40.50.720">
    <property type="entry name" value="NAD(P)-binding Rossmann-like Domain"/>
    <property type="match status" value="1"/>
</dbReference>
<evidence type="ECO:0000256" key="1">
    <source>
        <dbReference type="ARBA" id="ARBA00008072"/>
    </source>
</evidence>
<gene>
    <name evidence="4" type="ORF">LTR05_000391</name>
</gene>
<dbReference type="Gene3D" id="3.90.180.10">
    <property type="entry name" value="Medium-chain alcohol dehydrogenases, catalytic domain"/>
    <property type="match status" value="1"/>
</dbReference>
<accession>A0AAN7TA86</accession>
<dbReference type="SUPFAM" id="SSF50129">
    <property type="entry name" value="GroES-like"/>
    <property type="match status" value="1"/>
</dbReference>
<dbReference type="PANTHER" id="PTHR45348:SF2">
    <property type="entry name" value="ZINC-TYPE ALCOHOL DEHYDROGENASE-LIKE PROTEIN C2E1P3.01"/>
    <property type="match status" value="1"/>
</dbReference>
<evidence type="ECO:0000256" key="2">
    <source>
        <dbReference type="ARBA" id="ARBA00023002"/>
    </source>
</evidence>
<organism evidence="4 5">
    <name type="scientific">Lithohypha guttulata</name>
    <dbReference type="NCBI Taxonomy" id="1690604"/>
    <lineage>
        <taxon>Eukaryota</taxon>
        <taxon>Fungi</taxon>
        <taxon>Dikarya</taxon>
        <taxon>Ascomycota</taxon>
        <taxon>Pezizomycotina</taxon>
        <taxon>Eurotiomycetes</taxon>
        <taxon>Chaetothyriomycetidae</taxon>
        <taxon>Chaetothyriales</taxon>
        <taxon>Trichomeriaceae</taxon>
        <taxon>Lithohypha</taxon>
    </lineage>
</organism>
<dbReference type="GO" id="GO:0016651">
    <property type="term" value="F:oxidoreductase activity, acting on NAD(P)H"/>
    <property type="evidence" value="ECO:0007669"/>
    <property type="project" value="InterPro"/>
</dbReference>
<dbReference type="CDD" id="cd08249">
    <property type="entry name" value="enoyl_reductase_like"/>
    <property type="match status" value="1"/>
</dbReference>
<dbReference type="InterPro" id="IPR047122">
    <property type="entry name" value="Trans-enoyl_RdTase-like"/>
</dbReference>
<dbReference type="PANTHER" id="PTHR45348">
    <property type="entry name" value="HYPOTHETICAL OXIDOREDUCTASE (EUROFUNG)"/>
    <property type="match status" value="1"/>
</dbReference>
<dbReference type="InterPro" id="IPR011032">
    <property type="entry name" value="GroES-like_sf"/>
</dbReference>
<dbReference type="InterPro" id="IPR036291">
    <property type="entry name" value="NAD(P)-bd_dom_sf"/>
</dbReference>
<dbReference type="Proteomes" id="UP001309876">
    <property type="component" value="Unassembled WGS sequence"/>
</dbReference>
<dbReference type="InterPro" id="IPR013154">
    <property type="entry name" value="ADH-like_N"/>
</dbReference>
<keyword evidence="5" id="KW-1185">Reference proteome</keyword>
<dbReference type="EMBL" id="JAVRRJ010000001">
    <property type="protein sequence ID" value="KAK5090221.1"/>
    <property type="molecule type" value="Genomic_DNA"/>
</dbReference>
<evidence type="ECO:0000313" key="4">
    <source>
        <dbReference type="EMBL" id="KAK5090221.1"/>
    </source>
</evidence>
<proteinExistence type="inferred from homology"/>
<keyword evidence="2" id="KW-0560">Oxidoreductase</keyword>
<feature type="domain" description="Enoyl reductase (ER)" evidence="3">
    <location>
        <begin position="12"/>
        <end position="279"/>
    </location>
</feature>
<dbReference type="Pfam" id="PF08240">
    <property type="entry name" value="ADH_N"/>
    <property type="match status" value="1"/>
</dbReference>
<protein>
    <recommendedName>
        <fullName evidence="3">Enoyl reductase (ER) domain-containing protein</fullName>
    </recommendedName>
</protein>
<sequence length="343" mass="35807">MSGKHNAAFLDGAGKAFRVDSIETKKPGKGEVLIRNRALAINPVDWKVQDSGYFLEEFPSILGEDVAGEIEAVGDGVTRFKPGQRVLAHSQFLFNKKLEQAGFQEKVIVPEVSVAAIPDSMKFEDAAVLPLAVSTAAAGLYQPKKEICLELDLPSTKPSKSGKTLLVWGGSASVGTAAIQLAVASGLTVVTTCSERNFGLVQKLGAKAFDYNSPSIVGDLIAELGTGDFVGGYDAIGTRESEMQCAQVIGSMGGGILSTVLPPPDELPAKVQAKQVLALTIFAGSNAFVGKSVYEDFLPKALASGQFVPAPPAEVVGNGVDAIQEACKKQKAGVSGKKIVVTL</sequence>
<evidence type="ECO:0000259" key="3">
    <source>
        <dbReference type="SMART" id="SM00829"/>
    </source>
</evidence>
<comment type="similarity">
    <text evidence="1">Belongs to the zinc-containing alcohol dehydrogenase family.</text>
</comment>
<reference evidence="4 5" key="1">
    <citation type="submission" date="2023-08" db="EMBL/GenBank/DDBJ databases">
        <title>Black Yeasts Isolated from many extreme environments.</title>
        <authorList>
            <person name="Coleine C."/>
            <person name="Stajich J.E."/>
            <person name="Selbmann L."/>
        </authorList>
    </citation>
    <scope>NUCLEOTIDE SEQUENCE [LARGE SCALE GENOMIC DNA]</scope>
    <source>
        <strain evidence="4 5">CCFEE 5910</strain>
    </source>
</reference>
<dbReference type="AlphaFoldDB" id="A0AAN7TA86"/>
<evidence type="ECO:0000313" key="5">
    <source>
        <dbReference type="Proteomes" id="UP001309876"/>
    </source>
</evidence>